<dbReference type="WBParaSite" id="nRc.2.0.1.t03853-RA">
    <property type="protein sequence ID" value="nRc.2.0.1.t03853-RA"/>
    <property type="gene ID" value="nRc.2.0.1.g03853"/>
</dbReference>
<protein>
    <submittedName>
        <fullName evidence="2">Uncharacterized protein</fullName>
    </submittedName>
</protein>
<accession>A0A915HPH2</accession>
<evidence type="ECO:0000313" key="2">
    <source>
        <dbReference type="WBParaSite" id="nRc.2.0.1.t03853-RA"/>
    </source>
</evidence>
<name>A0A915HPH2_ROMCU</name>
<sequence>MIQQEVNMTARSKVFDISRHVPQVADHSSK</sequence>
<keyword evidence="1" id="KW-1185">Reference proteome</keyword>
<dbReference type="Proteomes" id="UP000887565">
    <property type="component" value="Unplaced"/>
</dbReference>
<dbReference type="AlphaFoldDB" id="A0A915HPH2"/>
<organism evidence="1 2">
    <name type="scientific">Romanomermis culicivorax</name>
    <name type="common">Nematode worm</name>
    <dbReference type="NCBI Taxonomy" id="13658"/>
    <lineage>
        <taxon>Eukaryota</taxon>
        <taxon>Metazoa</taxon>
        <taxon>Ecdysozoa</taxon>
        <taxon>Nematoda</taxon>
        <taxon>Enoplea</taxon>
        <taxon>Dorylaimia</taxon>
        <taxon>Mermithida</taxon>
        <taxon>Mermithoidea</taxon>
        <taxon>Mermithidae</taxon>
        <taxon>Romanomermis</taxon>
    </lineage>
</organism>
<evidence type="ECO:0000313" key="1">
    <source>
        <dbReference type="Proteomes" id="UP000887565"/>
    </source>
</evidence>
<reference evidence="2" key="1">
    <citation type="submission" date="2022-11" db="UniProtKB">
        <authorList>
            <consortium name="WormBaseParasite"/>
        </authorList>
    </citation>
    <scope>IDENTIFICATION</scope>
</reference>
<proteinExistence type="predicted"/>